<evidence type="ECO:0008006" key="4">
    <source>
        <dbReference type="Google" id="ProtNLM"/>
    </source>
</evidence>
<dbReference type="PROSITE" id="PS51257">
    <property type="entry name" value="PROKAR_LIPOPROTEIN"/>
    <property type="match status" value="1"/>
</dbReference>
<protein>
    <recommendedName>
        <fullName evidence="4">Lipoprotein</fullName>
    </recommendedName>
</protein>
<comment type="caution">
    <text evidence="2">The sequence shown here is derived from an EMBL/GenBank/DDBJ whole genome shotgun (WGS) entry which is preliminary data.</text>
</comment>
<dbReference type="EMBL" id="JAQNDO010000001">
    <property type="protein sequence ID" value="MDC0741587.1"/>
    <property type="molecule type" value="Genomic_DNA"/>
</dbReference>
<dbReference type="Gene3D" id="2.120.10.30">
    <property type="entry name" value="TolB, C-terminal domain"/>
    <property type="match status" value="1"/>
</dbReference>
<feature type="chain" id="PRO_5047294919" description="Lipoprotein" evidence="1">
    <location>
        <begin position="24"/>
        <end position="678"/>
    </location>
</feature>
<organism evidence="2 3">
    <name type="scientific">Polyangium mundeleinium</name>
    <dbReference type="NCBI Taxonomy" id="2995306"/>
    <lineage>
        <taxon>Bacteria</taxon>
        <taxon>Pseudomonadati</taxon>
        <taxon>Myxococcota</taxon>
        <taxon>Polyangia</taxon>
        <taxon>Polyangiales</taxon>
        <taxon>Polyangiaceae</taxon>
        <taxon>Polyangium</taxon>
    </lineage>
</organism>
<dbReference type="SUPFAM" id="SSF63825">
    <property type="entry name" value="YWTD domain"/>
    <property type="match status" value="2"/>
</dbReference>
<accession>A0ABT5EIF4</accession>
<keyword evidence="3" id="KW-1185">Reference proteome</keyword>
<proteinExistence type="predicted"/>
<dbReference type="RefSeq" id="WP_271916909.1">
    <property type="nucleotide sequence ID" value="NZ_JAQNDO010000001.1"/>
</dbReference>
<evidence type="ECO:0000256" key="1">
    <source>
        <dbReference type="SAM" id="SignalP"/>
    </source>
</evidence>
<dbReference type="Proteomes" id="UP001221411">
    <property type="component" value="Unassembled WGS sequence"/>
</dbReference>
<reference evidence="2 3" key="1">
    <citation type="submission" date="2022-11" db="EMBL/GenBank/DDBJ databases">
        <title>Minimal conservation of predation-associated metabolite biosynthetic gene clusters underscores biosynthetic potential of Myxococcota including descriptions for ten novel species: Archangium lansinium sp. nov., Myxococcus landrumus sp. nov., Nannocystis bai.</title>
        <authorList>
            <person name="Ahearne A."/>
            <person name="Stevens C."/>
            <person name="Dowd S."/>
        </authorList>
    </citation>
    <scope>NUCLEOTIDE SEQUENCE [LARGE SCALE GENOMIC DNA]</scope>
    <source>
        <strain evidence="2 3">RJM3</strain>
    </source>
</reference>
<name>A0ABT5EIF4_9BACT</name>
<evidence type="ECO:0000313" key="2">
    <source>
        <dbReference type="EMBL" id="MDC0741587.1"/>
    </source>
</evidence>
<evidence type="ECO:0000313" key="3">
    <source>
        <dbReference type="Proteomes" id="UP001221411"/>
    </source>
</evidence>
<dbReference type="InterPro" id="IPR011042">
    <property type="entry name" value="6-blade_b-propeller_TolB-like"/>
</dbReference>
<feature type="signal peptide" evidence="1">
    <location>
        <begin position="1"/>
        <end position="23"/>
    </location>
</feature>
<sequence length="678" mass="70314">MKRSHATCALLALALGSLLSCSAQPRGQVILALQTDMSLPKDIDRIRIVVSYEDTGGIVFQENYDRIVDPGNPSPIRLPATLSIIANEEENRPIRVKVLAFRGLLTQGNFVDPIIRVVRDAVTTVPRDRVATLPVPIEFLCDGAAKPKTDPSGKPVRDDDGKLIYESTCGDGLTCKAGKCVTEVVPETELVTYEPEETFGGGTGNGDGTCFDTGTCFEGATGLALDLAAFDADGTTCRAAVPSGMFTAGVFNVGLETQGSGMCTAKGCFVALDAQSDGGWKAESETAVVLPSAVCEKFKKAEIARVVGTPVGPAPCEQKRTSIPTCGPWSSAGTGLYTPPDPKDPTIVVGGQVNPNAMAVDTTGIYWTIQGDLATKEVPGAVKMVPKTGGTPAVVAVTKGVPQGLTIDPRGFVLWTDATDNANGSLGWAPFGEPSAPSENALIQGLLQPAGVAVHGKRVFVTELGGDRVSGVESGVDASGALTKGVAIAIENVNPAGVAPFSVATAMVQSGMKTLVCFGYQGTTGNADGVVACNDGASSFVVATGQKTPRSLTFELDAEQNPVSLSWAEFDPQGSIFRAVYTPGVGFSQGQPILAAVSRPAGLALDRSGPSPILYYTNAGDGSVKGYDVVQKTTFEVASKRNNPSAIAVDDAFVYWVEGGTPNTKEGAIFKAPKPPMP</sequence>
<gene>
    <name evidence="2" type="ORF">POL67_09540</name>
</gene>
<keyword evidence="1" id="KW-0732">Signal</keyword>